<dbReference type="PROSITE" id="PS50290">
    <property type="entry name" value="PI3_4_KINASE_3"/>
    <property type="match status" value="1"/>
</dbReference>
<comment type="cofactor">
    <cofactor evidence="7">
        <name>Mg(2+)</name>
        <dbReference type="ChEBI" id="CHEBI:18420"/>
    </cofactor>
    <cofactor evidence="7">
        <name>Mn(2+)</name>
        <dbReference type="ChEBI" id="CHEBI:29035"/>
    </cofactor>
</comment>
<dbReference type="GO" id="GO:0004430">
    <property type="term" value="F:1-phosphatidylinositol 4-kinase activity"/>
    <property type="evidence" value="ECO:0007669"/>
    <property type="project" value="UniProtKB-UniRule"/>
</dbReference>
<dbReference type="GO" id="GO:0005768">
    <property type="term" value="C:endosome"/>
    <property type="evidence" value="ECO:0007669"/>
    <property type="project" value="UniProtKB-UniRule"/>
</dbReference>
<dbReference type="GO" id="GO:0005886">
    <property type="term" value="C:plasma membrane"/>
    <property type="evidence" value="ECO:0007669"/>
    <property type="project" value="UniProtKB-SubCell"/>
</dbReference>
<reference evidence="9" key="2">
    <citation type="submission" date="2021-01" db="EMBL/GenBank/DDBJ databases">
        <authorList>
            <person name="Schikora-Tamarit M.A."/>
        </authorList>
    </citation>
    <scope>NUCLEOTIDE SEQUENCE</scope>
    <source>
        <strain evidence="9">CBS6341</strain>
    </source>
</reference>
<dbReference type="GO" id="GO:0046854">
    <property type="term" value="P:phosphatidylinositol phosphate biosynthetic process"/>
    <property type="evidence" value="ECO:0007669"/>
    <property type="project" value="UniProtKB-UniRule"/>
</dbReference>
<sequence>MPGYSGYDQLENINKNSPFDNYHQEDENTFSQLNKIPIDHQERIITKVPLSQSAPSSSFLRNLYSRDDEESQLLETNSIPIYYSSISIPNTSKHKRSIIALDLSNTVSKWKNSLFKRQENKIVTTEIQYSVFKPHENITPLKSIPSNGFVNESPISKEDFESLVQQCKFAINDLDIKPSLISSGSSGSYFVYDSQKRIVGVFKPKDEEPYGPISPKWTKWVHRNLFPCFFGRSCLIPNLGYICESAASLLDIQLKSFIVPYTDVVSLSSDSFYYGYWERRNEALPPKIGSFQIFLSDYLEADKFFLKYPLPESRWLSGFYNCDDGPFVVENIDDVPEFRWTTEVIQQFREELEKLVILDYIMRNTDRGLDNWMVNLSWTDIKQDENANFIKRPILKIAAIDSSLSFPWKHPDEWRSYPFGWLFLPLSLIGQPFSQKTREHYLSILTSTKWWVILSILLKEKFTMDSDFKERMWKKQWAVLKGQAFNVVEALKNENHGPLELVRRTRILIHDEEIQVPIHIPISQSSYESTSKVITNSNPSFLTTMHESPFDSYPKLSSLIKSQGEPLVGRPLEKNKLTIDKILEKQPTRSQNHCGGEAIPQNFTNNREIHHQNYPISKNVIVERLHPVTSGPPVFTWC</sequence>
<keyword evidence="4 7" id="KW-0418">Kinase</keyword>
<evidence type="ECO:0000256" key="3">
    <source>
        <dbReference type="ARBA" id="ARBA00022741"/>
    </source>
</evidence>
<comment type="caution">
    <text evidence="9">The sequence shown here is derived from an EMBL/GenBank/DDBJ whole genome shotgun (WGS) entry which is preliminary data.</text>
</comment>
<evidence type="ECO:0000313" key="10">
    <source>
        <dbReference type="Proteomes" id="UP000769528"/>
    </source>
</evidence>
<evidence type="ECO:0000259" key="8">
    <source>
        <dbReference type="PROSITE" id="PS50290"/>
    </source>
</evidence>
<evidence type="ECO:0000313" key="9">
    <source>
        <dbReference type="EMBL" id="KAH3667002.1"/>
    </source>
</evidence>
<proteinExistence type="inferred from homology"/>
<keyword evidence="3 7" id="KW-0547">Nucleotide-binding</keyword>
<dbReference type="InterPro" id="IPR000403">
    <property type="entry name" value="PI3/4_kinase_cat_dom"/>
</dbReference>
<dbReference type="PANTHER" id="PTHR12865">
    <property type="entry name" value="PHOSPHATIDYLINOSITOL 4-KINASE TYPE-II"/>
    <property type="match status" value="1"/>
</dbReference>
<dbReference type="GO" id="GO:0007030">
    <property type="term" value="P:Golgi organization"/>
    <property type="evidence" value="ECO:0007669"/>
    <property type="project" value="TreeGrafter"/>
</dbReference>
<evidence type="ECO:0000256" key="2">
    <source>
        <dbReference type="ARBA" id="ARBA00022679"/>
    </source>
</evidence>
<feature type="domain" description="PI3K/PI4K catalytic" evidence="8">
    <location>
        <begin position="175"/>
        <end position="510"/>
    </location>
</feature>
<evidence type="ECO:0000256" key="7">
    <source>
        <dbReference type="RuleBase" id="RU367084"/>
    </source>
</evidence>
<keyword evidence="10" id="KW-1185">Reference proteome</keyword>
<dbReference type="PANTHER" id="PTHR12865:SF1">
    <property type="entry name" value="PHOSPHATIDYLINOSITOL 4-KINASE TYPE 2"/>
    <property type="match status" value="1"/>
</dbReference>
<dbReference type="InterPro" id="IPR039756">
    <property type="entry name" value="Lsb6/PI4K2"/>
</dbReference>
<gene>
    <name evidence="9" type="ORF">WICMUC_005349</name>
</gene>
<comment type="similarity">
    <text evidence="7">Belongs to the PI3/PI4-kinase family.</text>
</comment>
<keyword evidence="6" id="KW-0472">Membrane</keyword>
<dbReference type="EMBL" id="JAEUBF010001392">
    <property type="protein sequence ID" value="KAH3667002.1"/>
    <property type="molecule type" value="Genomic_DNA"/>
</dbReference>
<keyword evidence="1 7" id="KW-1003">Cell membrane</keyword>
<keyword evidence="5 7" id="KW-0067">ATP-binding</keyword>
<dbReference type="Pfam" id="PF00454">
    <property type="entry name" value="PI3_PI4_kinase"/>
    <property type="match status" value="1"/>
</dbReference>
<dbReference type="InterPro" id="IPR018936">
    <property type="entry name" value="PI3/4_kinase_CS"/>
</dbReference>
<comment type="catalytic activity">
    <reaction evidence="7">
        <text>a 1,2-diacyl-sn-glycero-3-phospho-(1D-myo-inositol) + ATP = a 1,2-diacyl-sn-glycero-3-phospho-(1D-myo-inositol 4-phosphate) + ADP + H(+)</text>
        <dbReference type="Rhea" id="RHEA:19877"/>
        <dbReference type="ChEBI" id="CHEBI:15378"/>
        <dbReference type="ChEBI" id="CHEBI:30616"/>
        <dbReference type="ChEBI" id="CHEBI:57880"/>
        <dbReference type="ChEBI" id="CHEBI:58178"/>
        <dbReference type="ChEBI" id="CHEBI:456216"/>
        <dbReference type="EC" id="2.7.1.67"/>
    </reaction>
</comment>
<name>A0A9P8P8Z9_9ASCO</name>
<evidence type="ECO:0000256" key="6">
    <source>
        <dbReference type="ARBA" id="ARBA00023136"/>
    </source>
</evidence>
<comment type="subcellular location">
    <subcellularLocation>
        <location evidence="7">Cell membrane</location>
        <topology evidence="7">Peripheral membrane protein</topology>
    </subcellularLocation>
    <subcellularLocation>
        <location evidence="7">Vacuole membrane</location>
        <topology evidence="7">Peripheral membrane protein</topology>
    </subcellularLocation>
</comment>
<accession>A0A9P8P8Z9</accession>
<organism evidence="9 10">
    <name type="scientific">Wickerhamomyces mucosus</name>
    <dbReference type="NCBI Taxonomy" id="1378264"/>
    <lineage>
        <taxon>Eukaryota</taxon>
        <taxon>Fungi</taxon>
        <taxon>Dikarya</taxon>
        <taxon>Ascomycota</taxon>
        <taxon>Saccharomycotina</taxon>
        <taxon>Saccharomycetes</taxon>
        <taxon>Phaffomycetales</taxon>
        <taxon>Wickerhamomycetaceae</taxon>
        <taxon>Wickerhamomyces</taxon>
    </lineage>
</organism>
<evidence type="ECO:0000256" key="1">
    <source>
        <dbReference type="ARBA" id="ARBA00022475"/>
    </source>
</evidence>
<dbReference type="Proteomes" id="UP000769528">
    <property type="component" value="Unassembled WGS sequence"/>
</dbReference>
<evidence type="ECO:0000256" key="4">
    <source>
        <dbReference type="ARBA" id="ARBA00022777"/>
    </source>
</evidence>
<dbReference type="AlphaFoldDB" id="A0A9P8P8Z9"/>
<dbReference type="GO" id="GO:0005802">
    <property type="term" value="C:trans-Golgi network"/>
    <property type="evidence" value="ECO:0007669"/>
    <property type="project" value="TreeGrafter"/>
</dbReference>
<dbReference type="OrthoDB" id="3349449at2759"/>
<dbReference type="GO" id="GO:0007032">
    <property type="term" value="P:endosome organization"/>
    <property type="evidence" value="ECO:0007669"/>
    <property type="project" value="TreeGrafter"/>
</dbReference>
<evidence type="ECO:0000256" key="5">
    <source>
        <dbReference type="ARBA" id="ARBA00022840"/>
    </source>
</evidence>
<dbReference type="GO" id="GO:0000329">
    <property type="term" value="C:fungal-type vacuole membrane"/>
    <property type="evidence" value="ECO:0007669"/>
    <property type="project" value="TreeGrafter"/>
</dbReference>
<reference evidence="9" key="1">
    <citation type="journal article" date="2021" name="Open Biol.">
        <title>Shared evolutionary footprints suggest mitochondrial oxidative damage underlies multiple complex I losses in fungi.</title>
        <authorList>
            <person name="Schikora-Tamarit M.A."/>
            <person name="Marcet-Houben M."/>
            <person name="Nosek J."/>
            <person name="Gabaldon T."/>
        </authorList>
    </citation>
    <scope>NUCLEOTIDE SEQUENCE</scope>
    <source>
        <strain evidence="9">CBS6341</strain>
    </source>
</reference>
<protein>
    <recommendedName>
        <fullName evidence="7">Phosphatidylinositol 4-kinase</fullName>
        <ecNumber evidence="7">2.7.1.67</ecNumber>
    </recommendedName>
</protein>
<keyword evidence="2 7" id="KW-0808">Transferase</keyword>
<dbReference type="PROSITE" id="PS00916">
    <property type="entry name" value="PI3_4_KINASE_2"/>
    <property type="match status" value="1"/>
</dbReference>
<dbReference type="GO" id="GO:0005524">
    <property type="term" value="F:ATP binding"/>
    <property type="evidence" value="ECO:0007669"/>
    <property type="project" value="UniProtKB-UniRule"/>
</dbReference>
<dbReference type="EC" id="2.7.1.67" evidence="7"/>